<comment type="caution">
    <text evidence="3">The sequence shown here is derived from an EMBL/GenBank/DDBJ whole genome shotgun (WGS) entry which is preliminary data.</text>
</comment>
<dbReference type="GO" id="GO:0043113">
    <property type="term" value="P:receptor clustering"/>
    <property type="evidence" value="ECO:0007669"/>
    <property type="project" value="TreeGrafter"/>
</dbReference>
<dbReference type="InterPro" id="IPR001478">
    <property type="entry name" value="PDZ"/>
</dbReference>
<reference evidence="3" key="1">
    <citation type="submission" date="2020-06" db="EMBL/GenBank/DDBJ databases">
        <authorList>
            <consortium name="Plant Systems Biology data submission"/>
        </authorList>
    </citation>
    <scope>NUCLEOTIDE SEQUENCE</scope>
    <source>
        <strain evidence="3">D6</strain>
    </source>
</reference>
<feature type="domain" description="PDZ" evidence="2">
    <location>
        <begin position="113"/>
        <end position="180"/>
    </location>
</feature>
<dbReference type="GO" id="GO:0098887">
    <property type="term" value="P:neurotransmitter receptor transport, endosome to postsynaptic membrane"/>
    <property type="evidence" value="ECO:0007669"/>
    <property type="project" value="TreeGrafter"/>
</dbReference>
<keyword evidence="4" id="KW-1185">Reference proteome</keyword>
<dbReference type="EMBL" id="CAICTM010000641">
    <property type="protein sequence ID" value="CAB9514254.1"/>
    <property type="molecule type" value="Genomic_DNA"/>
</dbReference>
<evidence type="ECO:0000313" key="4">
    <source>
        <dbReference type="Proteomes" id="UP001153069"/>
    </source>
</evidence>
<protein>
    <recommendedName>
        <fullName evidence="2">PDZ domain-containing protein</fullName>
    </recommendedName>
</protein>
<evidence type="ECO:0000313" key="3">
    <source>
        <dbReference type="EMBL" id="CAB9514254.1"/>
    </source>
</evidence>
<accession>A0A9N8E5J6</accession>
<proteinExistence type="predicted"/>
<dbReference type="Proteomes" id="UP001153069">
    <property type="component" value="Unassembled WGS sequence"/>
</dbReference>
<dbReference type="GO" id="GO:0005886">
    <property type="term" value="C:plasma membrane"/>
    <property type="evidence" value="ECO:0007669"/>
    <property type="project" value="GOC"/>
</dbReference>
<dbReference type="InterPro" id="IPR036034">
    <property type="entry name" value="PDZ_sf"/>
</dbReference>
<gene>
    <name evidence="3" type="ORF">SEMRO_642_G180130.1</name>
</gene>
<dbReference type="SMART" id="SM00228">
    <property type="entry name" value="PDZ"/>
    <property type="match status" value="2"/>
</dbReference>
<dbReference type="GO" id="GO:0045197">
    <property type="term" value="P:establishment or maintenance of epithelial cell apical/basal polarity"/>
    <property type="evidence" value="ECO:0007669"/>
    <property type="project" value="TreeGrafter"/>
</dbReference>
<sequence length="358" mass="39240">MVHAECVPLVAGENDNDNTYLPTIRLDEYFGQEMVDGIPTVTAEDYSDPDYDDFFDAIITNGEPLMTAEEVQAQQEESQSTDTSSCALEESLPTINQETRKNHYSKVRAEYVSASFIRSRGDCWSLGLKIHMNKKHPTIARITPGSPAARSPLQVGDRLMSINHYSCFRMTHNQLQNALQAPGMITIVVRNKGGAPDVVESMLTKLDANTKIGIGVRKSSEFFGALEIGTINPHLGAMHSLLNPTDLLLAINGVSVQQYAVQEAVQMIANSTHTVTLKVKTRHETGVVLGEEKIDCSIVEKPTAKTQPQAQQQQRSTTTPAITRWFQALQHQLELPSELPSEPTGASMVLLGTAVPAQ</sequence>
<dbReference type="GO" id="GO:0098968">
    <property type="term" value="P:neurotransmitter receptor transport postsynaptic membrane to endosome"/>
    <property type="evidence" value="ECO:0007669"/>
    <property type="project" value="TreeGrafter"/>
</dbReference>
<dbReference type="Gene3D" id="2.30.42.10">
    <property type="match status" value="2"/>
</dbReference>
<feature type="region of interest" description="Disordered" evidence="1">
    <location>
        <begin position="73"/>
        <end position="93"/>
    </location>
</feature>
<dbReference type="PANTHER" id="PTHR23119">
    <property type="entry name" value="DISCS LARGE"/>
    <property type="match status" value="1"/>
</dbReference>
<dbReference type="GO" id="GO:0005912">
    <property type="term" value="C:adherens junction"/>
    <property type="evidence" value="ECO:0007669"/>
    <property type="project" value="TreeGrafter"/>
</dbReference>
<dbReference type="Pfam" id="PF00595">
    <property type="entry name" value="PDZ"/>
    <property type="match status" value="2"/>
</dbReference>
<feature type="compositionally biased region" description="Low complexity" evidence="1">
    <location>
        <begin position="73"/>
        <end position="85"/>
    </location>
</feature>
<dbReference type="OrthoDB" id="10033291at2759"/>
<dbReference type="GO" id="GO:0098609">
    <property type="term" value="P:cell-cell adhesion"/>
    <property type="evidence" value="ECO:0007669"/>
    <property type="project" value="TreeGrafter"/>
</dbReference>
<dbReference type="PROSITE" id="PS50106">
    <property type="entry name" value="PDZ"/>
    <property type="match status" value="2"/>
</dbReference>
<dbReference type="PANTHER" id="PTHR23119:SF44">
    <property type="entry name" value="PROTEIN LAP4"/>
    <property type="match status" value="1"/>
</dbReference>
<dbReference type="CDD" id="cd00136">
    <property type="entry name" value="PDZ_canonical"/>
    <property type="match status" value="1"/>
</dbReference>
<dbReference type="SUPFAM" id="SSF50156">
    <property type="entry name" value="PDZ domain-like"/>
    <property type="match status" value="2"/>
</dbReference>
<evidence type="ECO:0000259" key="2">
    <source>
        <dbReference type="PROSITE" id="PS50106"/>
    </source>
</evidence>
<organism evidence="3 4">
    <name type="scientific">Seminavis robusta</name>
    <dbReference type="NCBI Taxonomy" id="568900"/>
    <lineage>
        <taxon>Eukaryota</taxon>
        <taxon>Sar</taxon>
        <taxon>Stramenopiles</taxon>
        <taxon>Ochrophyta</taxon>
        <taxon>Bacillariophyta</taxon>
        <taxon>Bacillariophyceae</taxon>
        <taxon>Bacillariophycidae</taxon>
        <taxon>Naviculales</taxon>
        <taxon>Naviculaceae</taxon>
        <taxon>Seminavis</taxon>
    </lineage>
</organism>
<evidence type="ECO:0000256" key="1">
    <source>
        <dbReference type="SAM" id="MobiDB-lite"/>
    </source>
</evidence>
<feature type="domain" description="PDZ" evidence="2">
    <location>
        <begin position="200"/>
        <end position="283"/>
    </location>
</feature>
<dbReference type="GO" id="GO:0019901">
    <property type="term" value="F:protein kinase binding"/>
    <property type="evidence" value="ECO:0007669"/>
    <property type="project" value="TreeGrafter"/>
</dbReference>
<dbReference type="AlphaFoldDB" id="A0A9N8E5J6"/>
<dbReference type="InterPro" id="IPR050614">
    <property type="entry name" value="Synaptic_Scaffolding_LAP-MAGUK"/>
</dbReference>
<name>A0A9N8E5J6_9STRA</name>